<organism evidence="1">
    <name type="scientific">Streptomyces sp. SID7499</name>
    <dbReference type="NCBI Taxonomy" id="2706086"/>
    <lineage>
        <taxon>Bacteria</taxon>
        <taxon>Bacillati</taxon>
        <taxon>Actinomycetota</taxon>
        <taxon>Actinomycetes</taxon>
        <taxon>Kitasatosporales</taxon>
        <taxon>Streptomycetaceae</taxon>
        <taxon>Streptomyces</taxon>
    </lineage>
</organism>
<comment type="caution">
    <text evidence="1">The sequence shown here is derived from an EMBL/GenBank/DDBJ whole genome shotgun (WGS) entry which is preliminary data.</text>
</comment>
<dbReference type="AlphaFoldDB" id="A0A6G3X2L6"/>
<proteinExistence type="predicted"/>
<sequence length="328" mass="33484">MPSRVVLPSAGVVVDNEPVVVRPNDAGQWSVDLLPNDLDGMAPTGWTYRVETGDDALFVSLPAALGTVDIADLTPAGYDGGEYVLVQGPPGPPGEQGPPGDAATNLVQSVNGKQGTVVLVAADVGAEAAGAVAAHVAAADPHSDRAWASGEFATITVVTTLTGSVAQLDGFVQDCLTRVAAIEQGTAFLAALNVAGNAQIANGNLTVTDFTKGYRFRVDGSALDLEATGKDLIVSVWSGDGFNGTQHSYDRYAADGLAVQHAGKREWVDALYGTVRHTLDGTANTAGFFGAPPVTRPMVTGSWADGTAGQSLAAALADLGLIDDQTSP</sequence>
<dbReference type="EMBL" id="JAAGMN010003906">
    <property type="protein sequence ID" value="NEE11981.1"/>
    <property type="molecule type" value="Genomic_DNA"/>
</dbReference>
<evidence type="ECO:0000313" key="1">
    <source>
        <dbReference type="EMBL" id="NEE11981.1"/>
    </source>
</evidence>
<protein>
    <submittedName>
        <fullName evidence="1">Uncharacterized protein</fullName>
    </submittedName>
</protein>
<name>A0A6G3X2L6_9ACTN</name>
<reference evidence="1" key="1">
    <citation type="submission" date="2020-01" db="EMBL/GenBank/DDBJ databases">
        <title>Insect and environment-associated Actinomycetes.</title>
        <authorList>
            <person name="Currrie C."/>
            <person name="Chevrette M."/>
            <person name="Carlson C."/>
            <person name="Stubbendieck R."/>
            <person name="Wendt-Pienkowski E."/>
        </authorList>
    </citation>
    <scope>NUCLEOTIDE SEQUENCE</scope>
    <source>
        <strain evidence="1">SID7499</strain>
    </source>
</reference>
<accession>A0A6G3X2L6</accession>
<gene>
    <name evidence="1" type="ORF">G3M58_36685</name>
</gene>